<evidence type="ECO:0000256" key="1">
    <source>
        <dbReference type="ARBA" id="ARBA00022490"/>
    </source>
</evidence>
<proteinExistence type="predicted"/>
<dbReference type="InterPro" id="IPR001162">
    <property type="entry name" value="UvrC_RNase_H_dom"/>
</dbReference>
<dbReference type="InterPro" id="IPR047296">
    <property type="entry name" value="GIY-YIG_UvrC_Cho"/>
</dbReference>
<dbReference type="InterPro" id="IPR001943">
    <property type="entry name" value="UVR_dom"/>
</dbReference>
<dbReference type="InterPro" id="IPR050066">
    <property type="entry name" value="UvrABC_protein_C"/>
</dbReference>
<dbReference type="PANTHER" id="PTHR30562:SF1">
    <property type="entry name" value="UVRABC SYSTEM PROTEIN C"/>
    <property type="match status" value="1"/>
</dbReference>
<dbReference type="CDD" id="cd10434">
    <property type="entry name" value="GIY-YIG_UvrC_Cho"/>
    <property type="match status" value="1"/>
</dbReference>
<dbReference type="Pfam" id="PF01541">
    <property type="entry name" value="GIY-YIG"/>
    <property type="match status" value="1"/>
</dbReference>
<evidence type="ECO:0000256" key="5">
    <source>
        <dbReference type="ARBA" id="ARBA00023204"/>
    </source>
</evidence>
<keyword evidence="1" id="KW-0963">Cytoplasm</keyword>
<evidence type="ECO:0000313" key="9">
    <source>
        <dbReference type="EMBL" id="TSC94683.1"/>
    </source>
</evidence>
<dbReference type="Gene3D" id="3.30.420.340">
    <property type="entry name" value="UvrC, RNAse H endonuclease domain"/>
    <property type="match status" value="1"/>
</dbReference>
<dbReference type="GO" id="GO:0009381">
    <property type="term" value="F:excinuclease ABC activity"/>
    <property type="evidence" value="ECO:0007669"/>
    <property type="project" value="InterPro"/>
</dbReference>
<dbReference type="AlphaFoldDB" id="A0A554LP84"/>
<dbReference type="SUPFAM" id="SSF82771">
    <property type="entry name" value="GIY-YIG endonuclease"/>
    <property type="match status" value="1"/>
</dbReference>
<comment type="caution">
    <text evidence="9">The sequence shown here is derived from an EMBL/GenBank/DDBJ whole genome shotgun (WGS) entry which is preliminary data.</text>
</comment>
<evidence type="ECO:0000256" key="2">
    <source>
        <dbReference type="ARBA" id="ARBA00022763"/>
    </source>
</evidence>
<dbReference type="PROSITE" id="PS50165">
    <property type="entry name" value="UVRC"/>
    <property type="match status" value="1"/>
</dbReference>
<feature type="domain" description="UVR" evidence="6">
    <location>
        <begin position="211"/>
        <end position="246"/>
    </location>
</feature>
<evidence type="ECO:0008006" key="11">
    <source>
        <dbReference type="Google" id="ProtNLM"/>
    </source>
</evidence>
<dbReference type="SUPFAM" id="SSF46600">
    <property type="entry name" value="C-terminal UvrC-binding domain of UvrB"/>
    <property type="match status" value="1"/>
</dbReference>
<evidence type="ECO:0000256" key="4">
    <source>
        <dbReference type="ARBA" id="ARBA00022881"/>
    </source>
</evidence>
<dbReference type="PANTHER" id="PTHR30562">
    <property type="entry name" value="UVRC/OXIDOREDUCTASE"/>
    <property type="match status" value="1"/>
</dbReference>
<dbReference type="PROSITE" id="PS50151">
    <property type="entry name" value="UVR"/>
    <property type="match status" value="1"/>
</dbReference>
<feature type="domain" description="UvrC family homology region profile" evidence="8">
    <location>
        <begin position="247"/>
        <end position="346"/>
    </location>
</feature>
<organism evidence="9 10">
    <name type="scientific">Candidatus Berkelbacteria bacterium Athens1014_28</name>
    <dbReference type="NCBI Taxonomy" id="2017145"/>
    <lineage>
        <taxon>Bacteria</taxon>
        <taxon>Candidatus Berkelbacteria</taxon>
    </lineage>
</organism>
<evidence type="ECO:0000259" key="6">
    <source>
        <dbReference type="PROSITE" id="PS50151"/>
    </source>
</evidence>
<sequence length="421" mass="48432">MSISKNTISNLPTSFGVYQFFDVSGKILYIGKAKNLRTRVRSYFSVENEVKGRSSWVVEMVKKVAEIKVFETDSEIEAVLLEAELINKIKPKYNTRQKDDKSYSVIEISKEKIPKVEIRRVKNVDLKDKNFYYFGPFPSGDILKRAMKVLRKIFPYANCSKNKFTRQQKISRACLYGDINLCLSPCVDIAKIKETKKQIEFLRFFLSGKKKKIISEFAKEMKVLSQSKKYEEAALVRDKIFALDHLNRFSVGVKDNYQEILDNSIFPRIEAYDISNIGGNFAVGSMTVLSLGKIDKSEYKKFKIKTVSSANDLAMMKEVIRRRLKNNWQKPDLIVIDGGVTHLKVVSSKIKKTKLEIPIIAIAKGANRKKDEFHFSSADLAKVFQKNKELKNLAIIARDEAHRFSQSYYRKLHRKSLVGAK</sequence>
<dbReference type="PROSITE" id="PS50164">
    <property type="entry name" value="GIY_YIG"/>
    <property type="match status" value="1"/>
</dbReference>
<accession>A0A554LP84</accession>
<dbReference type="Pfam" id="PF08459">
    <property type="entry name" value="UvrC_RNaseH_dom"/>
    <property type="match status" value="1"/>
</dbReference>
<evidence type="ECO:0000259" key="7">
    <source>
        <dbReference type="PROSITE" id="PS50164"/>
    </source>
</evidence>
<dbReference type="Proteomes" id="UP000316495">
    <property type="component" value="Unassembled WGS sequence"/>
</dbReference>
<keyword evidence="4" id="KW-0267">Excision nuclease</keyword>
<keyword evidence="2" id="KW-0227">DNA damage</keyword>
<name>A0A554LP84_9BACT</name>
<dbReference type="Gene3D" id="3.40.1440.10">
    <property type="entry name" value="GIY-YIG endonuclease"/>
    <property type="match status" value="1"/>
</dbReference>
<gene>
    <name evidence="9" type="ORF">Athens101428_198</name>
</gene>
<evidence type="ECO:0000259" key="8">
    <source>
        <dbReference type="PROSITE" id="PS50165"/>
    </source>
</evidence>
<dbReference type="GO" id="GO:0006289">
    <property type="term" value="P:nucleotide-excision repair"/>
    <property type="evidence" value="ECO:0007669"/>
    <property type="project" value="InterPro"/>
</dbReference>
<keyword evidence="5" id="KW-0234">DNA repair</keyword>
<dbReference type="InterPro" id="IPR038476">
    <property type="entry name" value="UvrC_RNase_H_dom_sf"/>
</dbReference>
<dbReference type="EMBL" id="VMGN01000008">
    <property type="protein sequence ID" value="TSC94683.1"/>
    <property type="molecule type" value="Genomic_DNA"/>
</dbReference>
<dbReference type="InterPro" id="IPR000305">
    <property type="entry name" value="GIY-YIG_endonuc"/>
</dbReference>
<evidence type="ECO:0000256" key="3">
    <source>
        <dbReference type="ARBA" id="ARBA00022769"/>
    </source>
</evidence>
<dbReference type="GO" id="GO:0009380">
    <property type="term" value="C:excinuclease repair complex"/>
    <property type="evidence" value="ECO:0007669"/>
    <property type="project" value="TreeGrafter"/>
</dbReference>
<feature type="domain" description="GIY-YIG" evidence="7">
    <location>
        <begin position="13"/>
        <end position="95"/>
    </location>
</feature>
<reference evidence="9 10" key="1">
    <citation type="submission" date="2017-07" db="EMBL/GenBank/DDBJ databases">
        <title>Mechanisms for carbon and nitrogen cycling indicate functional differentiation within the Candidate Phyla Radiation.</title>
        <authorList>
            <person name="Danczak R.E."/>
            <person name="Johnston M.D."/>
            <person name="Kenah C."/>
            <person name="Slattery M."/>
            <person name="Wrighton K.C."/>
            <person name="Wilkins M.J."/>
        </authorList>
    </citation>
    <scope>NUCLEOTIDE SEQUENCE [LARGE SCALE GENOMIC DNA]</scope>
    <source>
        <strain evidence="9">Athens1014_28</strain>
    </source>
</reference>
<keyword evidence="3" id="KW-0228">DNA excision</keyword>
<dbReference type="FunFam" id="3.40.1440.10:FF:000001">
    <property type="entry name" value="UvrABC system protein C"/>
    <property type="match status" value="1"/>
</dbReference>
<dbReference type="InterPro" id="IPR035901">
    <property type="entry name" value="GIY-YIG_endonuc_sf"/>
</dbReference>
<dbReference type="InterPro" id="IPR036876">
    <property type="entry name" value="UVR_dom_sf"/>
</dbReference>
<dbReference type="SMART" id="SM00465">
    <property type="entry name" value="GIYc"/>
    <property type="match status" value="1"/>
</dbReference>
<evidence type="ECO:0000313" key="10">
    <source>
        <dbReference type="Proteomes" id="UP000316495"/>
    </source>
</evidence>
<protein>
    <recommendedName>
        <fullName evidence="11">Excinuclease ABC subunit C</fullName>
    </recommendedName>
</protein>